<evidence type="ECO:0000313" key="2">
    <source>
        <dbReference type="EMBL" id="WLV24105.1"/>
    </source>
</evidence>
<evidence type="ECO:0000256" key="1">
    <source>
        <dbReference type="SAM" id="Phobius"/>
    </source>
</evidence>
<keyword evidence="1" id="KW-0812">Transmembrane</keyword>
<dbReference type="RefSeq" id="WP_348026797.1">
    <property type="nucleotide sequence ID" value="NZ_CP129113.1"/>
</dbReference>
<keyword evidence="1" id="KW-1133">Transmembrane helix</keyword>
<dbReference type="Gene3D" id="1.50.10.10">
    <property type="match status" value="1"/>
</dbReference>
<gene>
    <name evidence="2" type="ORF">QR721_10715</name>
</gene>
<evidence type="ECO:0000313" key="3">
    <source>
        <dbReference type="Proteomes" id="UP001180087"/>
    </source>
</evidence>
<protein>
    <recommendedName>
        <fullName evidence="4">Glycoside transferase</fullName>
    </recommendedName>
</protein>
<accession>A0ABY9KTH7</accession>
<proteinExistence type="predicted"/>
<keyword evidence="1" id="KW-0472">Membrane</keyword>
<dbReference type="InterPro" id="IPR008928">
    <property type="entry name" value="6-hairpin_glycosidase_sf"/>
</dbReference>
<dbReference type="EMBL" id="CP129113">
    <property type="protein sequence ID" value="WLV24105.1"/>
    <property type="molecule type" value="Genomic_DNA"/>
</dbReference>
<organism evidence="2 3">
    <name type="scientific">Aciduricibacillus chroicocephali</name>
    <dbReference type="NCBI Taxonomy" id="3054939"/>
    <lineage>
        <taxon>Bacteria</taxon>
        <taxon>Bacillati</taxon>
        <taxon>Bacillota</taxon>
        <taxon>Bacilli</taxon>
        <taxon>Bacillales</taxon>
        <taxon>Bacillaceae</taxon>
        <taxon>Aciduricibacillus</taxon>
    </lineage>
</organism>
<evidence type="ECO:0008006" key="4">
    <source>
        <dbReference type="Google" id="ProtNLM"/>
    </source>
</evidence>
<dbReference type="Proteomes" id="UP001180087">
    <property type="component" value="Chromosome"/>
</dbReference>
<feature type="transmembrane region" description="Helical" evidence="1">
    <location>
        <begin position="6"/>
        <end position="26"/>
    </location>
</feature>
<dbReference type="SUPFAM" id="SSF48208">
    <property type="entry name" value="Six-hairpin glycosidases"/>
    <property type="match status" value="1"/>
</dbReference>
<keyword evidence="3" id="KW-1185">Reference proteome</keyword>
<sequence>MNKQQIILGCAIFIIAAAAIFIYIYLHTDPVTRKSRETLRTIKHEYMNHHHMIHAYPGKVDSQYLSESAGLYMNYLVKTGREDEFEEYVEEFKEQFLIEKNGQVFVKWELDTGAHVNALIDDMRIVAALNRGARLFSNSKYTTLADKIVAGIKSKQLRDETVVDFYDWKYDKPADRITLSYLTGDFFHYFSGNDREKRFLENATVSGNAFFPEYYKISVDSGQYISKREVHMVDQILIAMNRKNLGFDSPRFLSWLKEKWQQEHKIYGRYDRSSGNPSVKYESLSVYDYMQRYLDQAGEHEMAKETRKRMREIAPERDLGETHFFDYIHYRFITTK</sequence>
<dbReference type="InterPro" id="IPR012341">
    <property type="entry name" value="6hp_glycosidase-like_sf"/>
</dbReference>
<name>A0ABY9KTH7_9BACI</name>
<reference evidence="2" key="1">
    <citation type="submission" date="2023-06" db="EMBL/GenBank/DDBJ databases">
        <title>A Treasure from Seagulls: Isolation and Description of Aciduricobacillus qingdaonensis gen. nov., sp. nov., a Rare Obligately Uric Acid-utilizing Member in the Family Bacillaceae.</title>
        <authorList>
            <person name="Liu W."/>
            <person name="Wang B."/>
        </authorList>
    </citation>
    <scope>NUCLEOTIDE SEQUENCE</scope>
    <source>
        <strain evidence="2">44XB</strain>
    </source>
</reference>